<dbReference type="Pfam" id="PF24883">
    <property type="entry name" value="NPHP3_N"/>
    <property type="match status" value="1"/>
</dbReference>
<dbReference type="GeneID" id="63828543"/>
<keyword evidence="1" id="KW-0677">Repeat</keyword>
<dbReference type="Pfam" id="PF12796">
    <property type="entry name" value="Ank_2"/>
    <property type="match status" value="1"/>
</dbReference>
<dbReference type="Gene3D" id="1.25.40.20">
    <property type="entry name" value="Ankyrin repeat-containing domain"/>
    <property type="match status" value="1"/>
</dbReference>
<dbReference type="PROSITE" id="PS50297">
    <property type="entry name" value="ANK_REP_REGION"/>
    <property type="match status" value="1"/>
</dbReference>
<dbReference type="SUPFAM" id="SSF48403">
    <property type="entry name" value="Ankyrin repeat"/>
    <property type="match status" value="1"/>
</dbReference>
<dbReference type="InterPro" id="IPR056884">
    <property type="entry name" value="NPHP3-like_N"/>
</dbReference>
<dbReference type="SMART" id="SM00248">
    <property type="entry name" value="ANK"/>
    <property type="match status" value="4"/>
</dbReference>
<dbReference type="InterPro" id="IPR027417">
    <property type="entry name" value="P-loop_NTPase"/>
</dbReference>
<feature type="domain" description="NACHT" evidence="3">
    <location>
        <begin position="216"/>
        <end position="366"/>
    </location>
</feature>
<dbReference type="AlphaFoldDB" id="A0A165FPQ6"/>
<dbReference type="Pfam" id="PF22939">
    <property type="entry name" value="WHD_GPIID"/>
    <property type="match status" value="1"/>
</dbReference>
<dbReference type="EMBL" id="KV427612">
    <property type="protein sequence ID" value="KZT09289.1"/>
    <property type="molecule type" value="Genomic_DNA"/>
</dbReference>
<evidence type="ECO:0000256" key="1">
    <source>
        <dbReference type="ARBA" id="ARBA00022737"/>
    </source>
</evidence>
<gene>
    <name evidence="4" type="ORF">LAESUDRAFT_748457</name>
</gene>
<dbReference type="InterPro" id="IPR007111">
    <property type="entry name" value="NACHT_NTPase"/>
</dbReference>
<reference evidence="4 5" key="1">
    <citation type="journal article" date="2016" name="Mol. Biol. Evol.">
        <title>Comparative Genomics of Early-Diverging Mushroom-Forming Fungi Provides Insights into the Origins of Lignocellulose Decay Capabilities.</title>
        <authorList>
            <person name="Nagy L.G."/>
            <person name="Riley R."/>
            <person name="Tritt A."/>
            <person name="Adam C."/>
            <person name="Daum C."/>
            <person name="Floudas D."/>
            <person name="Sun H."/>
            <person name="Yadav J.S."/>
            <person name="Pangilinan J."/>
            <person name="Larsson K.H."/>
            <person name="Matsuura K."/>
            <person name="Barry K."/>
            <person name="Labutti K."/>
            <person name="Kuo R."/>
            <person name="Ohm R.A."/>
            <person name="Bhattacharya S.S."/>
            <person name="Shirouzu T."/>
            <person name="Yoshinaga Y."/>
            <person name="Martin F.M."/>
            <person name="Grigoriev I.V."/>
            <person name="Hibbett D.S."/>
        </authorList>
    </citation>
    <scope>NUCLEOTIDE SEQUENCE [LARGE SCALE GENOMIC DNA]</scope>
    <source>
        <strain evidence="4 5">93-53</strain>
    </source>
</reference>
<dbReference type="InParanoid" id="A0A165FPQ6"/>
<keyword evidence="2" id="KW-0040">ANK repeat</keyword>
<dbReference type="SUPFAM" id="SSF52540">
    <property type="entry name" value="P-loop containing nucleoside triphosphate hydrolases"/>
    <property type="match status" value="1"/>
</dbReference>
<evidence type="ECO:0000256" key="2">
    <source>
        <dbReference type="PROSITE-ProRule" id="PRU00023"/>
    </source>
</evidence>
<protein>
    <recommendedName>
        <fullName evidence="3">NACHT domain-containing protein</fullName>
    </recommendedName>
</protein>
<dbReference type="OrthoDB" id="366390at2759"/>
<accession>A0A165FPQ6</accession>
<dbReference type="PANTHER" id="PTHR10039">
    <property type="entry name" value="AMELOGENIN"/>
    <property type="match status" value="1"/>
</dbReference>
<dbReference type="Gene3D" id="3.40.50.300">
    <property type="entry name" value="P-loop containing nucleotide triphosphate hydrolases"/>
    <property type="match status" value="1"/>
</dbReference>
<evidence type="ECO:0000313" key="4">
    <source>
        <dbReference type="EMBL" id="KZT09289.1"/>
    </source>
</evidence>
<dbReference type="STRING" id="1314785.A0A165FPQ6"/>
<sequence>MATVATAITAYKAAATLSDLIRKAIGYMHQIRNARETGEALLRKLQSMESHLDKLLNLYDKSTKSRAAPEDERVLEQLLGSWLRQPLEDHIHSMEDLLPQLSGPEQKKKPMLKRIMQIPKRTIHNVKAVRTEKTVQEYASKLDQFLDLLNRNVIVDIRDTQLTAVIEGKRKEIIAWLSPAPYQVSYERFIKVRQQGTNSWLFDNAAYKHWEQSASAFLSLFGKAGSGKTILASSVIKSLHDKRDTKRAIIAYHFCRFDDPKSTEPATVMRTLLSQIIGALHGIQLPESDFADLIERMDNSQPPPQEIADLCNLLKKAVDLKSCPVFMIVDGLDELSEREQVLELLRCLPKLVRTSSLVRVLVTSRPEDHIKLELRMHPAIDLSDERKAINNDIGRYIDQEMNSGDQKLRDLPPEFKQEVIQKLTSGADGMFFWVRCQLDSLAEQANVAGMKHVLQNLPHGLKETYMRIVSGIDDRGKHVVELAERILSLLVAATGPVHIDEICDAMKISLSTRTINEEDGLCRPEEVRRICKSLIDYNEKTREVSLAHFSVREFLLEHRQETSLKIFHIPLDDPLLHVTKLALSYISIIVLQSPNTLLNCDEHSFCNYIAFNMGSFLHRLLPSDTTDDLHDLENVLNTCAPTLLQWLRSWHRIGSRSFIHRLLRSLVRLPSPSSLSLCGVVFPSTPLFNAIYFNNLALADLLLHCGADIDMSVAVEYERGADIDMSVIIAIIKKFERTDWFFNGSRCSAMWVAIGQADYKAFKFLLSHGACLQLKDGLMGDHAILWAAYNGQENMIRVMLSKGEGVDVRAVDGSTALHCAALSGSLDVVRYLVEAGCDVNARNHRGHTPIQIEDVPIHQKITNFLVENGAIPAEYVPTTCMDVLKTAWTLQHSISHPLPLPLVRRILNFAGYWVRQRSSLTSSPDFSGGNPGIKAKISGMPERPLRKVVFAITSRINDRPPASKRSVRVVYPYLEVVCESDEPESGWRKTIELSLRRYDLAPLHVIIWDVADDGDWIAMSKAGDELKIRASVEDISFLPSDRKTYLGLSLSVDIFSACV</sequence>
<name>A0A165FPQ6_9APHY</name>
<feature type="repeat" description="ANK" evidence="2">
    <location>
        <begin position="812"/>
        <end position="844"/>
    </location>
</feature>
<dbReference type="PROSITE" id="PS50088">
    <property type="entry name" value="ANK_REPEAT"/>
    <property type="match status" value="1"/>
</dbReference>
<dbReference type="PANTHER" id="PTHR10039:SF16">
    <property type="entry name" value="GPI INOSITOL-DEACYLASE"/>
    <property type="match status" value="1"/>
</dbReference>
<dbReference type="PROSITE" id="PS50837">
    <property type="entry name" value="NACHT"/>
    <property type="match status" value="1"/>
</dbReference>
<dbReference type="RefSeq" id="XP_040767029.1">
    <property type="nucleotide sequence ID" value="XM_040911515.1"/>
</dbReference>
<evidence type="ECO:0000259" key="3">
    <source>
        <dbReference type="PROSITE" id="PS50837"/>
    </source>
</evidence>
<dbReference type="InterPro" id="IPR054471">
    <property type="entry name" value="GPIID_WHD"/>
</dbReference>
<keyword evidence="5" id="KW-1185">Reference proteome</keyword>
<dbReference type="InterPro" id="IPR036770">
    <property type="entry name" value="Ankyrin_rpt-contain_sf"/>
</dbReference>
<dbReference type="Proteomes" id="UP000076871">
    <property type="component" value="Unassembled WGS sequence"/>
</dbReference>
<evidence type="ECO:0000313" key="5">
    <source>
        <dbReference type="Proteomes" id="UP000076871"/>
    </source>
</evidence>
<proteinExistence type="predicted"/>
<organism evidence="4 5">
    <name type="scientific">Laetiporus sulphureus 93-53</name>
    <dbReference type="NCBI Taxonomy" id="1314785"/>
    <lineage>
        <taxon>Eukaryota</taxon>
        <taxon>Fungi</taxon>
        <taxon>Dikarya</taxon>
        <taxon>Basidiomycota</taxon>
        <taxon>Agaricomycotina</taxon>
        <taxon>Agaricomycetes</taxon>
        <taxon>Polyporales</taxon>
        <taxon>Laetiporus</taxon>
    </lineage>
</organism>
<dbReference type="InterPro" id="IPR002110">
    <property type="entry name" value="Ankyrin_rpt"/>
</dbReference>